<sequence length="411" mass="42679">MSDEALRGRRMDPALLVVLAGVCAALHVGKLPPAIPVLREALGISLVAAGFLLSAVQIAGMTTGLLVGRLADGLGLRRSMLLGLTVLALASAAGAMASGVAALLVLRAVEGLGFLLVVLPAPSMVRRLVAPERMSRVLGWWGGYMPLGTALALLVGPVFTESLGWPAWWALLGLLSAAMALWLWRVVPPDSAPMAEGRAAEQSGRAWLHPMQLTLRAPGPWLVALCFGLYAAQWLSVVGFLPSIYREAAVPGAWVGLLTAGVAAINIVGNVAAGRLLHQGWAPAHLLWLGCASMAVGAAMAFAASVHGAGLPPLGRYGGVLLFSCGGGLIPGTLFSLAVRVAPNDHTVATTVGWMQQWSALGQFAGPPVVAWVAVRAGSWRWTWLVTVACAAGCALLALRLHRHVRPRAAA</sequence>
<feature type="transmembrane region" description="Helical" evidence="6">
    <location>
        <begin position="317"/>
        <end position="337"/>
    </location>
</feature>
<comment type="subcellular location">
    <subcellularLocation>
        <location evidence="1">Cell membrane</location>
        <topology evidence="1">Multi-pass membrane protein</topology>
    </subcellularLocation>
</comment>
<feature type="transmembrane region" description="Helical" evidence="6">
    <location>
        <begin position="285"/>
        <end position="305"/>
    </location>
</feature>
<dbReference type="InterPro" id="IPR050189">
    <property type="entry name" value="MFS_Efflux_Transporters"/>
</dbReference>
<evidence type="ECO:0000256" key="6">
    <source>
        <dbReference type="SAM" id="Phobius"/>
    </source>
</evidence>
<proteinExistence type="predicted"/>
<feature type="transmembrane region" description="Helical" evidence="6">
    <location>
        <begin position="253"/>
        <end position="273"/>
    </location>
</feature>
<dbReference type="RefSeq" id="WP_382219635.1">
    <property type="nucleotide sequence ID" value="NZ_JBHTCA010000002.1"/>
</dbReference>
<feature type="transmembrane region" description="Helical" evidence="6">
    <location>
        <begin position="41"/>
        <end position="68"/>
    </location>
</feature>
<dbReference type="Gene3D" id="1.20.1250.20">
    <property type="entry name" value="MFS general substrate transporter like domains"/>
    <property type="match status" value="1"/>
</dbReference>
<dbReference type="CDD" id="cd06174">
    <property type="entry name" value="MFS"/>
    <property type="match status" value="1"/>
</dbReference>
<accession>A0ABW2QFK3</accession>
<comment type="caution">
    <text evidence="8">The sequence shown here is derived from an EMBL/GenBank/DDBJ whole genome shotgun (WGS) entry which is preliminary data.</text>
</comment>
<dbReference type="InterPro" id="IPR011701">
    <property type="entry name" value="MFS"/>
</dbReference>
<evidence type="ECO:0000259" key="7">
    <source>
        <dbReference type="PROSITE" id="PS50850"/>
    </source>
</evidence>
<keyword evidence="4 6" id="KW-1133">Transmembrane helix</keyword>
<dbReference type="InterPro" id="IPR036259">
    <property type="entry name" value="MFS_trans_sf"/>
</dbReference>
<feature type="transmembrane region" description="Helical" evidence="6">
    <location>
        <begin position="381"/>
        <end position="399"/>
    </location>
</feature>
<feature type="transmembrane region" description="Helical" evidence="6">
    <location>
        <begin position="165"/>
        <end position="184"/>
    </location>
</feature>
<keyword evidence="5 6" id="KW-0472">Membrane</keyword>
<reference evidence="9" key="1">
    <citation type="journal article" date="2019" name="Int. J. Syst. Evol. Microbiol.">
        <title>The Global Catalogue of Microorganisms (GCM) 10K type strain sequencing project: providing services to taxonomists for standard genome sequencing and annotation.</title>
        <authorList>
            <consortium name="The Broad Institute Genomics Platform"/>
            <consortium name="The Broad Institute Genome Sequencing Center for Infectious Disease"/>
            <person name="Wu L."/>
            <person name="Ma J."/>
        </authorList>
    </citation>
    <scope>NUCLEOTIDE SEQUENCE [LARGE SCALE GENOMIC DNA]</scope>
    <source>
        <strain evidence="9">CGMCC 1.12371</strain>
    </source>
</reference>
<keyword evidence="9" id="KW-1185">Reference proteome</keyword>
<evidence type="ECO:0000256" key="3">
    <source>
        <dbReference type="ARBA" id="ARBA00022692"/>
    </source>
</evidence>
<feature type="transmembrane region" description="Helical" evidence="6">
    <location>
        <begin position="141"/>
        <end position="159"/>
    </location>
</feature>
<gene>
    <name evidence="8" type="ORF">ACFQPB_02915</name>
</gene>
<evidence type="ECO:0000256" key="5">
    <source>
        <dbReference type="ARBA" id="ARBA00023136"/>
    </source>
</evidence>
<dbReference type="PROSITE" id="PS50850">
    <property type="entry name" value="MFS"/>
    <property type="match status" value="1"/>
</dbReference>
<keyword evidence="3 6" id="KW-0812">Transmembrane</keyword>
<dbReference type="Proteomes" id="UP001596501">
    <property type="component" value="Unassembled WGS sequence"/>
</dbReference>
<feature type="transmembrane region" description="Helical" evidence="6">
    <location>
        <begin position="358"/>
        <end position="375"/>
    </location>
</feature>
<dbReference type="PANTHER" id="PTHR43124:SF3">
    <property type="entry name" value="CHLORAMPHENICOL EFFLUX PUMP RV0191"/>
    <property type="match status" value="1"/>
</dbReference>
<keyword evidence="2" id="KW-1003">Cell membrane</keyword>
<feature type="transmembrane region" description="Helical" evidence="6">
    <location>
        <begin position="80"/>
        <end position="106"/>
    </location>
</feature>
<feature type="domain" description="Major facilitator superfamily (MFS) profile" evidence="7">
    <location>
        <begin position="13"/>
        <end position="406"/>
    </location>
</feature>
<evidence type="ECO:0000313" key="9">
    <source>
        <dbReference type="Proteomes" id="UP001596501"/>
    </source>
</evidence>
<feature type="transmembrane region" description="Helical" evidence="6">
    <location>
        <begin position="112"/>
        <end position="129"/>
    </location>
</feature>
<name>A0ABW2QFK3_9BURK</name>
<evidence type="ECO:0000256" key="4">
    <source>
        <dbReference type="ARBA" id="ARBA00022989"/>
    </source>
</evidence>
<dbReference type="PANTHER" id="PTHR43124">
    <property type="entry name" value="PURINE EFFLUX PUMP PBUE"/>
    <property type="match status" value="1"/>
</dbReference>
<evidence type="ECO:0000256" key="2">
    <source>
        <dbReference type="ARBA" id="ARBA00022475"/>
    </source>
</evidence>
<dbReference type="EMBL" id="JBHTCA010000002">
    <property type="protein sequence ID" value="MFC7407806.1"/>
    <property type="molecule type" value="Genomic_DNA"/>
</dbReference>
<feature type="transmembrane region" description="Helical" evidence="6">
    <location>
        <begin position="221"/>
        <end position="241"/>
    </location>
</feature>
<evidence type="ECO:0000313" key="8">
    <source>
        <dbReference type="EMBL" id="MFC7407806.1"/>
    </source>
</evidence>
<protein>
    <submittedName>
        <fullName evidence="8">CynX/NimT family MFS transporter</fullName>
    </submittedName>
</protein>
<organism evidence="8 9">
    <name type="scientific">Hydrogenophaga atypica</name>
    <dbReference type="NCBI Taxonomy" id="249409"/>
    <lineage>
        <taxon>Bacteria</taxon>
        <taxon>Pseudomonadati</taxon>
        <taxon>Pseudomonadota</taxon>
        <taxon>Betaproteobacteria</taxon>
        <taxon>Burkholderiales</taxon>
        <taxon>Comamonadaceae</taxon>
        <taxon>Hydrogenophaga</taxon>
    </lineage>
</organism>
<dbReference type="InterPro" id="IPR020846">
    <property type="entry name" value="MFS_dom"/>
</dbReference>
<evidence type="ECO:0000256" key="1">
    <source>
        <dbReference type="ARBA" id="ARBA00004651"/>
    </source>
</evidence>
<dbReference type="SUPFAM" id="SSF103473">
    <property type="entry name" value="MFS general substrate transporter"/>
    <property type="match status" value="1"/>
</dbReference>
<dbReference type="Pfam" id="PF07690">
    <property type="entry name" value="MFS_1"/>
    <property type="match status" value="1"/>
</dbReference>